<keyword evidence="3" id="KW-1185">Reference proteome</keyword>
<gene>
    <name evidence="2" type="ORF">H0H81_001252</name>
</gene>
<name>A0A9P7K2Z3_9AGAR</name>
<organism evidence="2 3">
    <name type="scientific">Sphagnurus paluster</name>
    <dbReference type="NCBI Taxonomy" id="117069"/>
    <lineage>
        <taxon>Eukaryota</taxon>
        <taxon>Fungi</taxon>
        <taxon>Dikarya</taxon>
        <taxon>Basidiomycota</taxon>
        <taxon>Agaricomycotina</taxon>
        <taxon>Agaricomycetes</taxon>
        <taxon>Agaricomycetidae</taxon>
        <taxon>Agaricales</taxon>
        <taxon>Tricholomatineae</taxon>
        <taxon>Lyophyllaceae</taxon>
        <taxon>Sphagnurus</taxon>
    </lineage>
</organism>
<dbReference type="PANTHER" id="PTHR40469:SF2">
    <property type="entry name" value="GALACTOSE-BINDING DOMAIN-LIKE SUPERFAMILY PROTEIN"/>
    <property type="match status" value="1"/>
</dbReference>
<dbReference type="InterPro" id="IPR029062">
    <property type="entry name" value="Class_I_gatase-like"/>
</dbReference>
<dbReference type="Pfam" id="PF06283">
    <property type="entry name" value="ThuA"/>
    <property type="match status" value="1"/>
</dbReference>
<dbReference type="Proteomes" id="UP000717328">
    <property type="component" value="Unassembled WGS sequence"/>
</dbReference>
<dbReference type="InterPro" id="IPR029010">
    <property type="entry name" value="ThuA-like"/>
</dbReference>
<reference evidence="2" key="1">
    <citation type="submission" date="2021-02" db="EMBL/GenBank/DDBJ databases">
        <authorList>
            <person name="Nieuwenhuis M."/>
            <person name="Van De Peppel L.J.J."/>
        </authorList>
    </citation>
    <scope>NUCLEOTIDE SEQUENCE</scope>
    <source>
        <strain evidence="2">D49</strain>
    </source>
</reference>
<dbReference type="AlphaFoldDB" id="A0A9P7K2Z3"/>
<protein>
    <recommendedName>
        <fullName evidence="1">ThuA-like domain-containing protein</fullName>
    </recommendedName>
</protein>
<proteinExistence type="predicted"/>
<sequence>MVQQPRSSRVLIYSATCGYRYDSIPTAILALQANGTSIGVEFDATEDKSLFTDAGLAGYDAVLFLSTTGEVLDDAGKAALQNYLNLGGNSIGVHSSSDCLVSTAFYGHKIGALRS</sequence>
<dbReference type="PANTHER" id="PTHR40469">
    <property type="entry name" value="SECRETED GLYCOSYL HYDROLASE"/>
    <property type="match status" value="1"/>
</dbReference>
<feature type="domain" description="ThuA-like" evidence="1">
    <location>
        <begin position="9"/>
        <end position="112"/>
    </location>
</feature>
<dbReference type="OrthoDB" id="3482285at2759"/>
<comment type="caution">
    <text evidence="2">The sequence shown here is derived from an EMBL/GenBank/DDBJ whole genome shotgun (WGS) entry which is preliminary data.</text>
</comment>
<evidence type="ECO:0000259" key="1">
    <source>
        <dbReference type="Pfam" id="PF06283"/>
    </source>
</evidence>
<dbReference type="EMBL" id="JABCKI010006323">
    <property type="protein sequence ID" value="KAG5634649.1"/>
    <property type="molecule type" value="Genomic_DNA"/>
</dbReference>
<evidence type="ECO:0000313" key="2">
    <source>
        <dbReference type="EMBL" id="KAG5634649.1"/>
    </source>
</evidence>
<accession>A0A9P7K2Z3</accession>
<dbReference type="Gene3D" id="3.40.50.880">
    <property type="match status" value="1"/>
</dbReference>
<dbReference type="SUPFAM" id="SSF52317">
    <property type="entry name" value="Class I glutamine amidotransferase-like"/>
    <property type="match status" value="1"/>
</dbReference>
<reference evidence="2" key="2">
    <citation type="submission" date="2021-10" db="EMBL/GenBank/DDBJ databases">
        <title>Phylogenomics reveals ancestral predisposition of the termite-cultivated fungus Termitomyces towards a domesticated lifestyle.</title>
        <authorList>
            <person name="Auxier B."/>
            <person name="Grum-Grzhimaylo A."/>
            <person name="Cardenas M.E."/>
            <person name="Lodge J.D."/>
            <person name="Laessoe T."/>
            <person name="Pedersen O."/>
            <person name="Smith M.E."/>
            <person name="Kuyper T.W."/>
            <person name="Franco-Molano E.A."/>
            <person name="Baroni T.J."/>
            <person name="Aanen D.K."/>
        </authorList>
    </citation>
    <scope>NUCLEOTIDE SEQUENCE</scope>
    <source>
        <strain evidence="2">D49</strain>
    </source>
</reference>
<evidence type="ECO:0000313" key="3">
    <source>
        <dbReference type="Proteomes" id="UP000717328"/>
    </source>
</evidence>